<dbReference type="GO" id="GO:0015276">
    <property type="term" value="F:ligand-gated monoatomic ion channel activity"/>
    <property type="evidence" value="ECO:0007669"/>
    <property type="project" value="InterPro"/>
</dbReference>
<dbReference type="GO" id="GO:0043190">
    <property type="term" value="C:ATP-binding cassette (ABC) transporter complex"/>
    <property type="evidence" value="ECO:0007669"/>
    <property type="project" value="InterPro"/>
</dbReference>
<feature type="transmembrane region" description="Helical" evidence="9">
    <location>
        <begin position="612"/>
        <end position="630"/>
    </location>
</feature>
<keyword evidence="3 9" id="KW-0813">Transport</keyword>
<evidence type="ECO:0000256" key="2">
    <source>
        <dbReference type="ARBA" id="ARBA00010333"/>
    </source>
</evidence>
<feature type="transmembrane region" description="Helical" evidence="9">
    <location>
        <begin position="712"/>
        <end position="739"/>
    </location>
</feature>
<comment type="subcellular location">
    <subcellularLocation>
        <location evidence="1 9">Cell membrane</location>
        <topology evidence="1 9">Multi-pass membrane protein</topology>
    </subcellularLocation>
</comment>
<dbReference type="Gene3D" id="3.40.190.10">
    <property type="entry name" value="Periplasmic binding protein-like II"/>
    <property type="match status" value="5"/>
</dbReference>
<dbReference type="SUPFAM" id="SSF161098">
    <property type="entry name" value="MetI-like"/>
    <property type="match status" value="1"/>
</dbReference>
<evidence type="ECO:0000256" key="5">
    <source>
        <dbReference type="ARBA" id="ARBA00022692"/>
    </source>
</evidence>
<name>A0A3G1KNC7_FORW1</name>
<feature type="chain" id="PRO_5039641611" description="ABC transmembrane type-1 domain-containing protein" evidence="10">
    <location>
        <begin position="22"/>
        <end position="751"/>
    </location>
</feature>
<dbReference type="InterPro" id="IPR000515">
    <property type="entry name" value="MetI-like"/>
</dbReference>
<keyword evidence="8 9" id="KW-0472">Membrane</keyword>
<dbReference type="EMBL" id="CP017634">
    <property type="protein sequence ID" value="ATW23615.1"/>
    <property type="molecule type" value="Genomic_DNA"/>
</dbReference>
<protein>
    <recommendedName>
        <fullName evidence="11">ABC transmembrane type-1 domain-containing protein</fullName>
    </recommendedName>
</protein>
<comment type="similarity">
    <text evidence="9">Belongs to the binding-protein-dependent transport system permease family.</text>
</comment>
<dbReference type="Pfam" id="PF00528">
    <property type="entry name" value="BPD_transp_1"/>
    <property type="match status" value="1"/>
</dbReference>
<keyword evidence="7 9" id="KW-1133">Transmembrane helix</keyword>
<evidence type="ECO:0000256" key="10">
    <source>
        <dbReference type="SAM" id="SignalP"/>
    </source>
</evidence>
<dbReference type="CDD" id="cd13530">
    <property type="entry name" value="PBP2_peptides_like"/>
    <property type="match status" value="1"/>
</dbReference>
<dbReference type="OrthoDB" id="9774451at2"/>
<evidence type="ECO:0000259" key="11">
    <source>
        <dbReference type="PROSITE" id="PS50928"/>
    </source>
</evidence>
<evidence type="ECO:0000256" key="7">
    <source>
        <dbReference type="ARBA" id="ARBA00022989"/>
    </source>
</evidence>
<dbReference type="AlphaFoldDB" id="A0A3G1KNC7"/>
<feature type="domain" description="ABC transmembrane type-1" evidence="11">
    <location>
        <begin position="547"/>
        <end position="734"/>
    </location>
</feature>
<proteinExistence type="inferred from homology"/>
<sequence>MGNKILRIVLVLILVFSLAGCRNESGQTTGADDNSGKLNTVDDLKDKRIGVLLGGIHDDYANKTYPDATVLQYKSQSDLILAVKTGKVDAAFYTHESLLTMMREDDKLAFLGQNLFRVPMGMGFNQNNDALREEFNTFLAEIKNNGVYDDMVKRWITDGTTEMPVLENPKNNGRLVVGVVSDKGMPFAIVKNNKIVGFDIEMAERFAAYLGKELVLEDMEFSSLISAAAGNKIDMIDSTLVITEERKKQIDFSDPYYELGASVFALKKNIARYDDSSQENGAMTLDDLKDKRIGVLTGSAGDNAARQRFPQAQIFDMNNIIDAAGALSSNKIDAVVFERTTLQDIAKQNPDLELIKEPVQLVDVAIALKKDNPLLLNSVNQAITDLENQGTLDEMKKRWFTEGNLPAMPQFDPPAAQETLRVGTEALMPPFEFVTGTNEVSGFDIELAERIGQALGKKVVVENMNFSALIPALQSGKIDLAISCFNVTEERKQKVDFSRPYHTSDTAAMVKKAVNVSQFRKIFGNIKTSFYSNIIMEQRYLLIVDGLKITVLISLLSVIFGTLLGALICFMRMAKNQVLSRMARVYISILRGTPVLVLLMLVFYVVFASVDINPVLVAVIAFGMNFGAYVSEMFRTAIESVDKGQREAGIAGGFTALQTFLYIIMPQAVRQVLPVYKGEFISLVKMTSVVGYIAVQDLTKASDIIRSRTFDAFFPLVMVAVLYFIISGLLALALDYIGLKTDPKRNRKQVV</sequence>
<dbReference type="PROSITE" id="PS51257">
    <property type="entry name" value="PROKAR_LIPOPROTEIN"/>
    <property type="match status" value="1"/>
</dbReference>
<evidence type="ECO:0000256" key="4">
    <source>
        <dbReference type="ARBA" id="ARBA00022475"/>
    </source>
</evidence>
<comment type="similarity">
    <text evidence="2">Belongs to the bacterial solute-binding protein 3 family.</text>
</comment>
<feature type="transmembrane region" description="Helical" evidence="9">
    <location>
        <begin position="549"/>
        <end position="571"/>
    </location>
</feature>
<dbReference type="PROSITE" id="PS50928">
    <property type="entry name" value="ABC_TM1"/>
    <property type="match status" value="1"/>
</dbReference>
<dbReference type="CDD" id="cd06261">
    <property type="entry name" value="TM_PBP2"/>
    <property type="match status" value="1"/>
</dbReference>
<keyword evidence="4" id="KW-1003">Cell membrane</keyword>
<dbReference type="PROSITE" id="PS01039">
    <property type="entry name" value="SBP_BACTERIAL_3"/>
    <property type="match status" value="1"/>
</dbReference>
<gene>
    <name evidence="12" type="ORF">DCMF_01305</name>
</gene>
<evidence type="ECO:0000313" key="13">
    <source>
        <dbReference type="Proteomes" id="UP000323521"/>
    </source>
</evidence>
<feature type="signal peptide" evidence="10">
    <location>
        <begin position="1"/>
        <end position="21"/>
    </location>
</feature>
<dbReference type="SUPFAM" id="SSF53850">
    <property type="entry name" value="Periplasmic binding protein-like II"/>
    <property type="match status" value="3"/>
</dbReference>
<dbReference type="KEGG" id="fwa:DCMF_01305"/>
<dbReference type="NCBIfam" id="TIGR01726">
    <property type="entry name" value="HEQRo_perm_3TM"/>
    <property type="match status" value="1"/>
</dbReference>
<dbReference type="Pfam" id="PF00497">
    <property type="entry name" value="SBP_bac_3"/>
    <property type="match status" value="2"/>
</dbReference>
<feature type="transmembrane region" description="Helical" evidence="9">
    <location>
        <begin position="583"/>
        <end position="606"/>
    </location>
</feature>
<dbReference type="PANTHER" id="PTHR35936">
    <property type="entry name" value="MEMBRANE-BOUND LYTIC MUREIN TRANSGLYCOSYLASE F"/>
    <property type="match status" value="1"/>
</dbReference>
<feature type="transmembrane region" description="Helical" evidence="9">
    <location>
        <begin position="650"/>
        <end position="669"/>
    </location>
</feature>
<dbReference type="InterPro" id="IPR035906">
    <property type="entry name" value="MetI-like_sf"/>
</dbReference>
<dbReference type="SMART" id="SM00062">
    <property type="entry name" value="PBPb"/>
    <property type="match status" value="3"/>
</dbReference>
<dbReference type="PANTHER" id="PTHR35936:SF17">
    <property type="entry name" value="ARGININE-BINDING EXTRACELLULAR PROTEIN ARTP"/>
    <property type="match status" value="1"/>
</dbReference>
<dbReference type="InterPro" id="IPR010065">
    <property type="entry name" value="AA_ABC_transptr_permease_3TM"/>
</dbReference>
<evidence type="ECO:0000256" key="1">
    <source>
        <dbReference type="ARBA" id="ARBA00004651"/>
    </source>
</evidence>
<keyword evidence="6 10" id="KW-0732">Signal</keyword>
<keyword evidence="5 9" id="KW-0812">Transmembrane</keyword>
<evidence type="ECO:0000256" key="6">
    <source>
        <dbReference type="ARBA" id="ARBA00022729"/>
    </source>
</evidence>
<evidence type="ECO:0000256" key="3">
    <source>
        <dbReference type="ARBA" id="ARBA00022448"/>
    </source>
</evidence>
<keyword evidence="13" id="KW-1185">Reference proteome</keyword>
<dbReference type="RefSeq" id="WP_148132764.1">
    <property type="nucleotide sequence ID" value="NZ_CP017634.1"/>
</dbReference>
<dbReference type="Proteomes" id="UP000323521">
    <property type="component" value="Chromosome"/>
</dbReference>
<accession>A0A3G1KNC7</accession>
<dbReference type="InterPro" id="IPR001638">
    <property type="entry name" value="Solute-binding_3/MltF_N"/>
</dbReference>
<evidence type="ECO:0000313" key="12">
    <source>
        <dbReference type="EMBL" id="ATW23615.1"/>
    </source>
</evidence>
<evidence type="ECO:0000256" key="9">
    <source>
        <dbReference type="RuleBase" id="RU363032"/>
    </source>
</evidence>
<dbReference type="InterPro" id="IPR018313">
    <property type="entry name" value="SBP_3_CS"/>
</dbReference>
<dbReference type="SMART" id="SM00079">
    <property type="entry name" value="PBPe"/>
    <property type="match status" value="1"/>
</dbReference>
<dbReference type="Gene3D" id="1.10.3720.10">
    <property type="entry name" value="MetI-like"/>
    <property type="match status" value="1"/>
</dbReference>
<dbReference type="InterPro" id="IPR001320">
    <property type="entry name" value="Iontro_rcpt_C"/>
</dbReference>
<organism evidence="12 13">
    <name type="scientific">Formimonas warabiya</name>
    <dbReference type="NCBI Taxonomy" id="1761012"/>
    <lineage>
        <taxon>Bacteria</taxon>
        <taxon>Bacillati</taxon>
        <taxon>Bacillota</taxon>
        <taxon>Clostridia</taxon>
        <taxon>Eubacteriales</taxon>
        <taxon>Peptococcaceae</taxon>
        <taxon>Candidatus Formimonas</taxon>
    </lineage>
</organism>
<reference evidence="12 13" key="1">
    <citation type="submission" date="2016-10" db="EMBL/GenBank/DDBJ databases">
        <title>Complete Genome Sequence of Peptococcaceae strain DCMF.</title>
        <authorList>
            <person name="Edwards R.J."/>
            <person name="Holland S.I."/>
            <person name="Deshpande N.P."/>
            <person name="Wong Y.K."/>
            <person name="Ertan H."/>
            <person name="Manefield M."/>
            <person name="Russell T.L."/>
            <person name="Lee M.J."/>
        </authorList>
    </citation>
    <scope>NUCLEOTIDE SEQUENCE [LARGE SCALE GENOMIC DNA]</scope>
    <source>
        <strain evidence="12 13">DCMF</strain>
    </source>
</reference>
<evidence type="ECO:0000256" key="8">
    <source>
        <dbReference type="ARBA" id="ARBA00023136"/>
    </source>
</evidence>